<dbReference type="GO" id="GO:0006465">
    <property type="term" value="P:signal peptide processing"/>
    <property type="evidence" value="ECO:0007669"/>
    <property type="project" value="InterPro"/>
</dbReference>
<keyword evidence="3" id="KW-1133">Transmembrane helix</keyword>
<evidence type="ECO:0000256" key="4">
    <source>
        <dbReference type="ARBA" id="ARBA00023136"/>
    </source>
</evidence>
<evidence type="ECO:0000313" key="7">
    <source>
        <dbReference type="Proteomes" id="UP000779900"/>
    </source>
</evidence>
<dbReference type="Gene3D" id="3.40.50.300">
    <property type="entry name" value="P-loop containing nucleotide triphosphate hydrolases"/>
    <property type="match status" value="1"/>
</dbReference>
<accession>A0A937XFA4</accession>
<gene>
    <name evidence="6" type="primary">scmC</name>
    <name evidence="6" type="ORF">FJY68_09400</name>
</gene>
<comment type="subcellular location">
    <subcellularLocation>
        <location evidence="1">Membrane</location>
    </subcellularLocation>
</comment>
<dbReference type="InterPro" id="IPR019533">
    <property type="entry name" value="Peptidase_S26"/>
</dbReference>
<dbReference type="EMBL" id="VGIR01000057">
    <property type="protein sequence ID" value="MBM3332047.1"/>
    <property type="molecule type" value="Genomic_DNA"/>
</dbReference>
<feature type="region of interest" description="Disordered" evidence="5">
    <location>
        <begin position="360"/>
        <end position="383"/>
    </location>
</feature>
<comment type="caution">
    <text evidence="6">The sequence shown here is derived from an EMBL/GenBank/DDBJ whole genome shotgun (WGS) entry which is preliminary data.</text>
</comment>
<evidence type="ECO:0000256" key="5">
    <source>
        <dbReference type="SAM" id="MobiDB-lite"/>
    </source>
</evidence>
<dbReference type="PANTHER" id="PTHR10806:SF6">
    <property type="entry name" value="SIGNAL PEPTIDASE COMPLEX CATALYTIC SUBUNIT SEC11"/>
    <property type="match status" value="1"/>
</dbReference>
<reference evidence="6" key="1">
    <citation type="submission" date="2019-03" db="EMBL/GenBank/DDBJ databases">
        <title>Lake Tanganyika Metagenome-Assembled Genomes (MAGs).</title>
        <authorList>
            <person name="Tran P."/>
        </authorList>
    </citation>
    <scope>NUCLEOTIDE SEQUENCE</scope>
    <source>
        <strain evidence="6">K_DeepCast_150m_m2_040</strain>
    </source>
</reference>
<dbReference type="AlphaFoldDB" id="A0A937XFA4"/>
<dbReference type="InterPro" id="IPR001733">
    <property type="entry name" value="Peptidase_S26B"/>
</dbReference>
<name>A0A937XFA4_UNCW3</name>
<evidence type="ECO:0000256" key="1">
    <source>
        <dbReference type="ARBA" id="ARBA00004370"/>
    </source>
</evidence>
<evidence type="ECO:0000313" key="6">
    <source>
        <dbReference type="EMBL" id="MBM3332047.1"/>
    </source>
</evidence>
<keyword evidence="4" id="KW-0472">Membrane</keyword>
<sequence length="512" mass="56338">MNTGLRLNLADGQQWRIRPVDEQAAAIVAELGTVMGLSPATGSGRPGDGVRELCVAVCGESERLDLEASGAVVCRLAAPTNQWTKIDQMRRVASQIARETMARGGLLFHGALAEHRGSGFIMAGPQDVGKSTASRRLPSPWRSLCDDMTLVVPDGRGGFWAHPWPTWSRFLYNGPGGSWVVEDAKPLRAIFFLDQAPFDRLEPIYGTHATALTLQSAEELTRELLLQLTDVESAQVLCGKALGAAKGLATAVPVYSLKVSLDGRFWEKIEDVLPVGELPRSGEDSRCRAPMSVESFMADDTLRVVCTGTSMSPTLEEPDLLEVEPCGTAALRPGDVVCFKSPGTGKTIVHRVVSVGPRSGVFGHATDGRPRGGIRTRGDNNPVDDDEVLQPGDIIGRVRTAQRGAYRWRVRGGRLGLAVLPWTRLRRRIRNSTGLIPHTLYHFLAGLGPFDRMLPASLRPRLVRFRTRHRASLKLLIGRRTIGHYDFRRKEWHIRRPFRLLVDVQALPEQKP</sequence>
<dbReference type="PANTHER" id="PTHR10806">
    <property type="entry name" value="SIGNAL PEPTIDASE COMPLEX CATALYTIC SUBUNIT SEC11"/>
    <property type="match status" value="1"/>
</dbReference>
<dbReference type="Proteomes" id="UP000779900">
    <property type="component" value="Unassembled WGS sequence"/>
</dbReference>
<dbReference type="GO" id="GO:0004252">
    <property type="term" value="F:serine-type endopeptidase activity"/>
    <property type="evidence" value="ECO:0007669"/>
    <property type="project" value="InterPro"/>
</dbReference>
<proteinExistence type="predicted"/>
<keyword evidence="2" id="KW-0812">Transmembrane</keyword>
<dbReference type="CDD" id="cd06530">
    <property type="entry name" value="S26_SPase_I"/>
    <property type="match status" value="1"/>
</dbReference>
<dbReference type="SUPFAM" id="SSF51306">
    <property type="entry name" value="LexA/Signal peptidase"/>
    <property type="match status" value="1"/>
</dbReference>
<dbReference type="InterPro" id="IPR036286">
    <property type="entry name" value="LexA/Signal_pep-like_sf"/>
</dbReference>
<dbReference type="InterPro" id="IPR026343">
    <property type="entry name" value="SCM_chp_ScmC"/>
</dbReference>
<organism evidence="6 7">
    <name type="scientific">candidate division WOR-3 bacterium</name>
    <dbReference type="NCBI Taxonomy" id="2052148"/>
    <lineage>
        <taxon>Bacteria</taxon>
        <taxon>Bacteria division WOR-3</taxon>
    </lineage>
</organism>
<dbReference type="InterPro" id="IPR027417">
    <property type="entry name" value="P-loop_NTPase"/>
</dbReference>
<evidence type="ECO:0000256" key="2">
    <source>
        <dbReference type="ARBA" id="ARBA00022692"/>
    </source>
</evidence>
<dbReference type="GO" id="GO:0016020">
    <property type="term" value="C:membrane"/>
    <property type="evidence" value="ECO:0007669"/>
    <property type="project" value="UniProtKB-SubCell"/>
</dbReference>
<dbReference type="NCBIfam" id="TIGR04249">
    <property type="entry name" value="SCM_chp_ScmC"/>
    <property type="match status" value="1"/>
</dbReference>
<evidence type="ECO:0000256" key="3">
    <source>
        <dbReference type="ARBA" id="ARBA00022989"/>
    </source>
</evidence>
<protein>
    <submittedName>
        <fullName evidence="6">SynChlorMet cassette protein ScmC</fullName>
    </submittedName>
</protein>